<dbReference type="Gene3D" id="1.10.10.10">
    <property type="entry name" value="Winged helix-like DNA-binding domain superfamily/Winged helix DNA-binding domain"/>
    <property type="match status" value="1"/>
</dbReference>
<dbReference type="GO" id="GO:0000978">
    <property type="term" value="F:RNA polymerase II cis-regulatory region sequence-specific DNA binding"/>
    <property type="evidence" value="ECO:0007669"/>
    <property type="project" value="UniProtKB-ARBA"/>
</dbReference>
<dbReference type="PROSITE" id="PS00658">
    <property type="entry name" value="FORK_HEAD_2"/>
    <property type="match status" value="1"/>
</dbReference>
<dbReference type="InterPro" id="IPR036390">
    <property type="entry name" value="WH_DNA-bd_sf"/>
</dbReference>
<comment type="caution">
    <text evidence="8">The sequence shown here is derived from an EMBL/GenBank/DDBJ whole genome shotgun (WGS) entry which is preliminary data.</text>
</comment>
<dbReference type="CDD" id="cd00059">
    <property type="entry name" value="FH_FOX"/>
    <property type="match status" value="1"/>
</dbReference>
<dbReference type="InterPro" id="IPR018122">
    <property type="entry name" value="TF_fork_head_CS_1"/>
</dbReference>
<dbReference type="InterPro" id="IPR030456">
    <property type="entry name" value="TF_fork_head_CS_2"/>
</dbReference>
<evidence type="ECO:0000256" key="6">
    <source>
        <dbReference type="PROSITE-ProRule" id="PRU00089"/>
    </source>
</evidence>
<proteinExistence type="predicted"/>
<dbReference type="Pfam" id="PF00250">
    <property type="entry name" value="Forkhead"/>
    <property type="match status" value="1"/>
</dbReference>
<dbReference type="InterPro" id="IPR036388">
    <property type="entry name" value="WH-like_DNA-bd_sf"/>
</dbReference>
<comment type="subcellular location">
    <subcellularLocation>
        <location evidence="1 6">Nucleus</location>
    </subcellularLocation>
</comment>
<gene>
    <name evidence="8" type="ORF">T551_01005</name>
</gene>
<dbReference type="PRINTS" id="PR00053">
    <property type="entry name" value="FORKHEAD"/>
</dbReference>
<dbReference type="EMBL" id="LFWA01000004">
    <property type="protein sequence ID" value="KTW31744.1"/>
    <property type="molecule type" value="Genomic_DNA"/>
</dbReference>
<evidence type="ECO:0000259" key="7">
    <source>
        <dbReference type="PROSITE" id="PS50039"/>
    </source>
</evidence>
<dbReference type="Proteomes" id="UP000053447">
    <property type="component" value="Unassembled WGS sequence"/>
</dbReference>
<dbReference type="PANTHER" id="PTHR11829">
    <property type="entry name" value="FORKHEAD BOX PROTEIN"/>
    <property type="match status" value="1"/>
</dbReference>
<dbReference type="FunFam" id="1.10.10.10:FF:000260">
    <property type="entry name" value="Forkhead transcription factor (Sep1)"/>
    <property type="match status" value="1"/>
</dbReference>
<dbReference type="RefSeq" id="XP_018230436.1">
    <property type="nucleotide sequence ID" value="XM_018373268.1"/>
</dbReference>
<dbReference type="PANTHER" id="PTHR11829:SF343">
    <property type="entry name" value="FORK-HEAD DOMAIN-CONTAINING PROTEIN"/>
    <property type="match status" value="1"/>
</dbReference>
<keyword evidence="2" id="KW-0805">Transcription regulation</keyword>
<evidence type="ECO:0000256" key="2">
    <source>
        <dbReference type="ARBA" id="ARBA00023015"/>
    </source>
</evidence>
<feature type="domain" description="Fork-head" evidence="7">
    <location>
        <begin position="164"/>
        <end position="258"/>
    </location>
</feature>
<reference evidence="9" key="1">
    <citation type="journal article" date="2016" name="Nat. Commun.">
        <title>Genome analysis of three Pneumocystis species reveals adaptation mechanisms to life exclusively in mammalian hosts.</title>
        <authorList>
            <person name="Ma L."/>
            <person name="Chen Z."/>
            <person name="Huang D.W."/>
            <person name="Kutty G."/>
            <person name="Ishihara M."/>
            <person name="Wang H."/>
            <person name="Abouelleil A."/>
            <person name="Bishop L."/>
            <person name="Davey E."/>
            <person name="Deng R."/>
            <person name="Deng X."/>
            <person name="Fan L."/>
            <person name="Fantoni G."/>
            <person name="Fitzgerald M."/>
            <person name="Gogineni E."/>
            <person name="Goldberg J.M."/>
            <person name="Handley G."/>
            <person name="Hu X."/>
            <person name="Huber C."/>
            <person name="Jiao X."/>
            <person name="Jones K."/>
            <person name="Levin J.Z."/>
            <person name="Liu Y."/>
            <person name="Macdonald P."/>
            <person name="Melnikov A."/>
            <person name="Raley C."/>
            <person name="Sassi M."/>
            <person name="Sherman B.T."/>
            <person name="Song X."/>
            <person name="Sykes S."/>
            <person name="Tran B."/>
            <person name="Walsh L."/>
            <person name="Xia Y."/>
            <person name="Yang J."/>
            <person name="Young S."/>
            <person name="Zeng Q."/>
            <person name="Zheng X."/>
            <person name="Stephens R."/>
            <person name="Nusbaum C."/>
            <person name="Birren B.W."/>
            <person name="Azadi P."/>
            <person name="Lempicki R.A."/>
            <person name="Cuomo C.A."/>
            <person name="Kovacs J.A."/>
        </authorList>
    </citation>
    <scope>NUCLEOTIDE SEQUENCE [LARGE SCALE GENOMIC DNA]</scope>
    <source>
        <strain evidence="9">RU7</strain>
    </source>
</reference>
<dbReference type="GO" id="GO:0005634">
    <property type="term" value="C:nucleus"/>
    <property type="evidence" value="ECO:0007669"/>
    <property type="project" value="UniProtKB-SubCell"/>
</dbReference>
<name>A0A0W4ZTS4_PNEJ7</name>
<dbReference type="OrthoDB" id="5954824at2759"/>
<evidence type="ECO:0000256" key="5">
    <source>
        <dbReference type="ARBA" id="ARBA00023242"/>
    </source>
</evidence>
<dbReference type="InterPro" id="IPR050211">
    <property type="entry name" value="FOX_domain-containing"/>
</dbReference>
<sequence length="538" mass="60420">MTTHLSYMTSISTPESQYVVSTPTPLYSISPSKIFRQDVPSSLAYKSNISFKSTSSLLPPPIKNITNQHCKAPSKASAKSSLISQYPPPPTFSKNDFTMRSSACIINDKENMGPNNALISNTKSSKISSRQDLHEFSKNTSLPIQNIVIPEPHEMPLIEDDGQKPPYSYATLIGMAILRAPQRRLTLSAIYNWISQTFEYYCNNDSGWQNSIRHNLSLNKAFVKQERPKDEPGKGNYWTIEPGYEFQFMKGRTRKNISSGSKRPTLMPSITVSHIDKKRSFAEDIVESNHETQSTKRFKTECHTSEILSSLSYQHHESTPPSTQEKADLLSNKNYECFDTLPRSQTTLSKQMLSQNHFENGSTTTVLDFVSPPISPHHDSMFSSIPYSPLTPEPTVQTTSTLSTSSPATCLRKHRDHIIKLLKTPENSQAFVEEDLWENGGINGNSQSHNTFIFEEDDIISKACFGSPDKREARRREIRRSLISGLNSKELYAVEGVSEVIDVFGIDIVSIVRREIERIKQSGDSTISGTTTLEKCLA</sequence>
<evidence type="ECO:0000256" key="3">
    <source>
        <dbReference type="ARBA" id="ARBA00023125"/>
    </source>
</evidence>
<dbReference type="SUPFAM" id="SSF46785">
    <property type="entry name" value="Winged helix' DNA-binding domain"/>
    <property type="match status" value="1"/>
</dbReference>
<dbReference type="PROSITE" id="PS00657">
    <property type="entry name" value="FORK_HEAD_1"/>
    <property type="match status" value="1"/>
</dbReference>
<dbReference type="VEuPathDB" id="FungiDB:T551_01005"/>
<dbReference type="PROSITE" id="PS50039">
    <property type="entry name" value="FORK_HEAD_3"/>
    <property type="match status" value="1"/>
</dbReference>
<protein>
    <recommendedName>
        <fullName evidence="7">Fork-head domain-containing protein</fullName>
    </recommendedName>
</protein>
<dbReference type="GO" id="GO:0001228">
    <property type="term" value="F:DNA-binding transcription activator activity, RNA polymerase II-specific"/>
    <property type="evidence" value="ECO:0007669"/>
    <property type="project" value="UniProtKB-ARBA"/>
</dbReference>
<evidence type="ECO:0000256" key="1">
    <source>
        <dbReference type="ARBA" id="ARBA00004123"/>
    </source>
</evidence>
<dbReference type="InterPro" id="IPR001766">
    <property type="entry name" value="Fork_head_dom"/>
</dbReference>
<keyword evidence="3 6" id="KW-0238">DNA-binding</keyword>
<keyword evidence="5 6" id="KW-0539">Nucleus</keyword>
<evidence type="ECO:0000313" key="9">
    <source>
        <dbReference type="Proteomes" id="UP000053447"/>
    </source>
</evidence>
<dbReference type="AlphaFoldDB" id="A0A0W4ZTS4"/>
<dbReference type="SMART" id="SM00339">
    <property type="entry name" value="FH"/>
    <property type="match status" value="1"/>
</dbReference>
<keyword evidence="4" id="KW-0804">Transcription</keyword>
<dbReference type="STRING" id="1408657.A0A0W4ZTS4"/>
<keyword evidence="9" id="KW-1185">Reference proteome</keyword>
<evidence type="ECO:0000313" key="8">
    <source>
        <dbReference type="EMBL" id="KTW31744.1"/>
    </source>
</evidence>
<evidence type="ECO:0000256" key="4">
    <source>
        <dbReference type="ARBA" id="ARBA00023163"/>
    </source>
</evidence>
<dbReference type="eggNOG" id="KOG2294">
    <property type="taxonomic scope" value="Eukaryota"/>
</dbReference>
<accession>A0A0W4ZTS4</accession>
<organism evidence="8 9">
    <name type="scientific">Pneumocystis jirovecii (strain RU7)</name>
    <name type="common">Human pneumocystis pneumonia agent</name>
    <dbReference type="NCBI Taxonomy" id="1408657"/>
    <lineage>
        <taxon>Eukaryota</taxon>
        <taxon>Fungi</taxon>
        <taxon>Dikarya</taxon>
        <taxon>Ascomycota</taxon>
        <taxon>Taphrinomycotina</taxon>
        <taxon>Pneumocystomycetes</taxon>
        <taxon>Pneumocystaceae</taxon>
        <taxon>Pneumocystis</taxon>
    </lineage>
</organism>
<dbReference type="GeneID" id="28939523"/>
<feature type="DNA-binding region" description="Fork-head" evidence="6">
    <location>
        <begin position="164"/>
        <end position="258"/>
    </location>
</feature>